<proteinExistence type="predicted"/>
<dbReference type="Proteomes" id="UP000177372">
    <property type="component" value="Unassembled WGS sequence"/>
</dbReference>
<gene>
    <name evidence="1" type="ORF">A3A39_00395</name>
</gene>
<sequence>MPYPKILGIHVKSFKGRLQLARTLHALEVIKRDILRSDLQPNLQAMEELRSVANQCATELGFKPKEMEKWWP</sequence>
<dbReference type="AlphaFoldDB" id="A0A1F6F0L3"/>
<organism evidence="1 2">
    <name type="scientific">Candidatus Kaiserbacteria bacterium RIFCSPLOWO2_01_FULL_54_13</name>
    <dbReference type="NCBI Taxonomy" id="1798512"/>
    <lineage>
        <taxon>Bacteria</taxon>
        <taxon>Candidatus Kaiseribacteriota</taxon>
    </lineage>
</organism>
<accession>A0A1F6F0L3</accession>
<name>A0A1F6F0L3_9BACT</name>
<protein>
    <submittedName>
        <fullName evidence="1">Uncharacterized protein</fullName>
    </submittedName>
</protein>
<dbReference type="EMBL" id="MFLZ01000028">
    <property type="protein sequence ID" value="OGG79405.1"/>
    <property type="molecule type" value="Genomic_DNA"/>
</dbReference>
<evidence type="ECO:0000313" key="1">
    <source>
        <dbReference type="EMBL" id="OGG79405.1"/>
    </source>
</evidence>
<comment type="caution">
    <text evidence="1">The sequence shown here is derived from an EMBL/GenBank/DDBJ whole genome shotgun (WGS) entry which is preliminary data.</text>
</comment>
<evidence type="ECO:0000313" key="2">
    <source>
        <dbReference type="Proteomes" id="UP000177372"/>
    </source>
</evidence>
<reference evidence="1 2" key="1">
    <citation type="journal article" date="2016" name="Nat. Commun.">
        <title>Thousands of microbial genomes shed light on interconnected biogeochemical processes in an aquifer system.</title>
        <authorList>
            <person name="Anantharaman K."/>
            <person name="Brown C.T."/>
            <person name="Hug L.A."/>
            <person name="Sharon I."/>
            <person name="Castelle C.J."/>
            <person name="Probst A.J."/>
            <person name="Thomas B.C."/>
            <person name="Singh A."/>
            <person name="Wilkins M.J."/>
            <person name="Karaoz U."/>
            <person name="Brodie E.L."/>
            <person name="Williams K.H."/>
            <person name="Hubbard S.S."/>
            <person name="Banfield J.F."/>
        </authorList>
    </citation>
    <scope>NUCLEOTIDE SEQUENCE [LARGE SCALE GENOMIC DNA]</scope>
</reference>